<evidence type="ECO:0000313" key="3">
    <source>
        <dbReference type="EMBL" id="CAB4200381.1"/>
    </source>
</evidence>
<dbReference type="EMBL" id="LR797048">
    <property type="protein sequence ID" value="CAB4184337.1"/>
    <property type="molecule type" value="Genomic_DNA"/>
</dbReference>
<sequence>MNGPGSSPGFHVGAETTRTTGWRAAQHASTQDYELLTTTAIPLWDVGKQQVRMLTLLASTTHTMAFPVGIKRGATYILYVKQPAATGNAAISWTNQVGASPLGVWRWPAATAPTITVTAAAASMLTFFCDGTDMIGVSVLDLR</sequence>
<accession>A0A6J5SJB2</accession>
<organism evidence="4">
    <name type="scientific">uncultured Caudovirales phage</name>
    <dbReference type="NCBI Taxonomy" id="2100421"/>
    <lineage>
        <taxon>Viruses</taxon>
        <taxon>Duplodnaviria</taxon>
        <taxon>Heunggongvirae</taxon>
        <taxon>Uroviricota</taxon>
        <taxon>Caudoviricetes</taxon>
        <taxon>Peduoviridae</taxon>
        <taxon>Maltschvirus</taxon>
        <taxon>Maltschvirus maltsch</taxon>
    </lineage>
</organism>
<protein>
    <submittedName>
        <fullName evidence="4">Uncharacterized protein</fullName>
    </submittedName>
</protein>
<evidence type="ECO:0000313" key="1">
    <source>
        <dbReference type="EMBL" id="CAB4172124.1"/>
    </source>
</evidence>
<name>A0A6J5SJB2_9CAUD</name>
<evidence type="ECO:0000313" key="4">
    <source>
        <dbReference type="EMBL" id="CAB4214221.1"/>
    </source>
</evidence>
<dbReference type="EMBL" id="LR796876">
    <property type="protein sequence ID" value="CAB4172124.1"/>
    <property type="molecule type" value="Genomic_DNA"/>
</dbReference>
<dbReference type="EMBL" id="LR797291">
    <property type="protein sequence ID" value="CAB4200381.1"/>
    <property type="molecule type" value="Genomic_DNA"/>
</dbReference>
<reference evidence="4" key="1">
    <citation type="submission" date="2020-05" db="EMBL/GenBank/DDBJ databases">
        <authorList>
            <person name="Chiriac C."/>
            <person name="Salcher M."/>
            <person name="Ghai R."/>
            <person name="Kavagutti S V."/>
        </authorList>
    </citation>
    <scope>NUCLEOTIDE SEQUENCE</scope>
</reference>
<proteinExistence type="predicted"/>
<evidence type="ECO:0000313" key="2">
    <source>
        <dbReference type="EMBL" id="CAB4184337.1"/>
    </source>
</evidence>
<gene>
    <name evidence="2" type="ORF">UFOVP1097_49</name>
    <name evidence="3" type="ORF">UFOVP1349_43</name>
    <name evidence="4" type="ORF">UFOVP1456_23</name>
    <name evidence="1" type="ORF">UFOVP925_57</name>
</gene>
<dbReference type="EMBL" id="LR797404">
    <property type="protein sequence ID" value="CAB4214221.1"/>
    <property type="molecule type" value="Genomic_DNA"/>
</dbReference>